<dbReference type="InterPro" id="IPR020922">
    <property type="entry name" value="dITP/XTP_pyrophosphatase"/>
</dbReference>
<comment type="catalytic activity">
    <reaction evidence="9 10">
        <text>XTP + H2O = XMP + diphosphate + H(+)</text>
        <dbReference type="Rhea" id="RHEA:28610"/>
        <dbReference type="ChEBI" id="CHEBI:15377"/>
        <dbReference type="ChEBI" id="CHEBI:15378"/>
        <dbReference type="ChEBI" id="CHEBI:33019"/>
        <dbReference type="ChEBI" id="CHEBI:57464"/>
        <dbReference type="ChEBI" id="CHEBI:61314"/>
        <dbReference type="EC" id="3.6.1.66"/>
    </reaction>
</comment>
<evidence type="ECO:0000256" key="8">
    <source>
        <dbReference type="ARBA" id="ARBA00051875"/>
    </source>
</evidence>
<comment type="cofactor">
    <cofactor evidence="10">
        <name>Mg(2+)</name>
        <dbReference type="ChEBI" id="CHEBI:18420"/>
    </cofactor>
    <text evidence="10">Binds 1 Mg(2+) ion per subunit.</text>
</comment>
<feature type="binding site" evidence="10">
    <location>
        <begin position="183"/>
        <end position="184"/>
    </location>
    <ligand>
        <name>substrate</name>
    </ligand>
</feature>
<dbReference type="GO" id="GO:0035870">
    <property type="term" value="F:dITP diphosphatase activity"/>
    <property type="evidence" value="ECO:0007669"/>
    <property type="project" value="UniProtKB-UniRule"/>
</dbReference>
<dbReference type="AlphaFoldDB" id="A0AB34XSL3"/>
<dbReference type="InterPro" id="IPR029001">
    <property type="entry name" value="ITPase-like_fam"/>
</dbReference>
<evidence type="ECO:0000256" key="1">
    <source>
        <dbReference type="ARBA" id="ARBA00008023"/>
    </source>
</evidence>
<dbReference type="GO" id="GO:0036220">
    <property type="term" value="F:ITP diphosphatase activity"/>
    <property type="evidence" value="ECO:0007669"/>
    <property type="project" value="UniProtKB-UniRule"/>
</dbReference>
<comment type="similarity">
    <text evidence="1 10 11">Belongs to the HAM1 NTPase family.</text>
</comment>
<keyword evidence="3 10" id="KW-0479">Metal-binding</keyword>
<comment type="caution">
    <text evidence="12">The sequence shown here is derived from an EMBL/GenBank/DDBJ whole genome shotgun (WGS) entry which is preliminary data.</text>
</comment>
<evidence type="ECO:0000256" key="7">
    <source>
        <dbReference type="ARBA" id="ARBA00023080"/>
    </source>
</evidence>
<proteinExistence type="inferred from homology"/>
<evidence type="ECO:0000256" key="4">
    <source>
        <dbReference type="ARBA" id="ARBA00022741"/>
    </source>
</evidence>
<evidence type="ECO:0000313" key="13">
    <source>
        <dbReference type="Proteomes" id="UP000076612"/>
    </source>
</evidence>
<feature type="binding site" evidence="10">
    <location>
        <position position="73"/>
    </location>
    <ligand>
        <name>substrate</name>
    </ligand>
</feature>
<evidence type="ECO:0000256" key="6">
    <source>
        <dbReference type="ARBA" id="ARBA00022842"/>
    </source>
</evidence>
<comment type="catalytic activity">
    <reaction evidence="10">
        <text>ITP + H2O = IMP + diphosphate + H(+)</text>
        <dbReference type="Rhea" id="RHEA:29399"/>
        <dbReference type="ChEBI" id="CHEBI:15377"/>
        <dbReference type="ChEBI" id="CHEBI:15378"/>
        <dbReference type="ChEBI" id="CHEBI:33019"/>
        <dbReference type="ChEBI" id="CHEBI:58053"/>
        <dbReference type="ChEBI" id="CHEBI:61402"/>
        <dbReference type="EC" id="3.6.1.66"/>
    </reaction>
</comment>
<dbReference type="GO" id="GO:0009146">
    <property type="term" value="P:purine nucleoside triphosphate catabolic process"/>
    <property type="evidence" value="ECO:0007669"/>
    <property type="project" value="UniProtKB-UniRule"/>
</dbReference>
<dbReference type="GO" id="GO:0000166">
    <property type="term" value="F:nucleotide binding"/>
    <property type="evidence" value="ECO:0007669"/>
    <property type="project" value="UniProtKB-KW"/>
</dbReference>
<dbReference type="FunFam" id="3.90.950.10:FF:000001">
    <property type="entry name" value="dITP/XTP pyrophosphatase"/>
    <property type="match status" value="1"/>
</dbReference>
<evidence type="ECO:0000313" key="12">
    <source>
        <dbReference type="EMBL" id="KZE18389.1"/>
    </source>
</evidence>
<dbReference type="SUPFAM" id="SSF52972">
    <property type="entry name" value="ITPase-like"/>
    <property type="match status" value="1"/>
</dbReference>
<keyword evidence="4 10" id="KW-0547">Nucleotide-binding</keyword>
<evidence type="ECO:0000256" key="2">
    <source>
        <dbReference type="ARBA" id="ARBA00011738"/>
    </source>
</evidence>
<dbReference type="HAMAP" id="MF_01405">
    <property type="entry name" value="Non_canon_purine_NTPase"/>
    <property type="match status" value="1"/>
</dbReference>
<dbReference type="GO" id="GO:0036222">
    <property type="term" value="F:XTP diphosphatase activity"/>
    <property type="evidence" value="ECO:0007669"/>
    <property type="project" value="UniProtKB-UniRule"/>
</dbReference>
<gene>
    <name evidence="12" type="ORF">AVW13_12510</name>
</gene>
<dbReference type="EMBL" id="LQQR01000022">
    <property type="protein sequence ID" value="KZE18389.1"/>
    <property type="molecule type" value="Genomic_DNA"/>
</dbReference>
<dbReference type="CDD" id="cd00515">
    <property type="entry name" value="HAM1"/>
    <property type="match status" value="1"/>
</dbReference>
<sequence length="201" mass="20840">MTTFVLATHNEKKKRELLAILLPVLGEGTEVRTAAEAGLGDIPETGVTFAENALIKAHAAAAATGLTAIADDSGIAVDVLGGAPGIFSARWAGRHGDDQANLELLLSQLRDIDAAHRGAQFRCAAAAVTPDGREFVAEGAMPGRLATAPRGDGGFGYDPIFIPEGSEKSAAEMTPEEKNARSHRRIAFDGLAGILAEQTGL</sequence>
<reference evidence="13" key="1">
    <citation type="submission" date="2016-01" db="EMBL/GenBank/DDBJ databases">
        <title>Draft genome of Chromobacterium sp. F49.</title>
        <authorList>
            <person name="Hong K.W."/>
        </authorList>
    </citation>
    <scope>NUCLEOTIDE SEQUENCE [LARGE SCALE GENOMIC DNA]</scope>
    <source>
        <strain evidence="13">M40</strain>
    </source>
</reference>
<evidence type="ECO:0000256" key="5">
    <source>
        <dbReference type="ARBA" id="ARBA00022801"/>
    </source>
</evidence>
<protein>
    <recommendedName>
        <fullName evidence="10">dITP/XTP pyrophosphatase</fullName>
        <ecNumber evidence="10">3.6.1.66</ecNumber>
    </recommendedName>
    <alternativeName>
        <fullName evidence="10">Non-canonical purine NTP pyrophosphatase</fullName>
    </alternativeName>
    <alternativeName>
        <fullName evidence="10">Non-standard purine NTP pyrophosphatase</fullName>
    </alternativeName>
    <alternativeName>
        <fullName evidence="10">Nucleoside-triphosphate diphosphatase</fullName>
    </alternativeName>
    <alternativeName>
        <fullName evidence="10">Nucleoside-triphosphate pyrophosphatase</fullName>
        <shortName evidence="10">NTPase</shortName>
    </alternativeName>
</protein>
<dbReference type="InterPro" id="IPR002637">
    <property type="entry name" value="RdgB/HAM1"/>
</dbReference>
<organism evidence="12 13">
    <name type="scientific">Brevibacterium casei</name>
    <dbReference type="NCBI Taxonomy" id="33889"/>
    <lineage>
        <taxon>Bacteria</taxon>
        <taxon>Bacillati</taxon>
        <taxon>Actinomycetota</taxon>
        <taxon>Actinomycetes</taxon>
        <taxon>Micrococcales</taxon>
        <taxon>Brevibacteriaceae</taxon>
        <taxon>Brevibacterium</taxon>
    </lineage>
</organism>
<feature type="binding site" evidence="10">
    <location>
        <position position="178"/>
    </location>
    <ligand>
        <name>substrate</name>
    </ligand>
</feature>
<name>A0AB34XSL3_9MICO</name>
<evidence type="ECO:0000256" key="3">
    <source>
        <dbReference type="ARBA" id="ARBA00022723"/>
    </source>
</evidence>
<feature type="binding site" evidence="10">
    <location>
        <begin position="155"/>
        <end position="158"/>
    </location>
    <ligand>
        <name>substrate</name>
    </ligand>
</feature>
<keyword evidence="7 10" id="KW-0546">Nucleotide metabolism</keyword>
<feature type="binding site" evidence="10">
    <location>
        <position position="72"/>
    </location>
    <ligand>
        <name>Mg(2+)</name>
        <dbReference type="ChEBI" id="CHEBI:18420"/>
    </ligand>
</feature>
<dbReference type="GO" id="GO:0005829">
    <property type="term" value="C:cytosol"/>
    <property type="evidence" value="ECO:0007669"/>
    <property type="project" value="TreeGrafter"/>
</dbReference>
<accession>A0AB34XSL3</accession>
<keyword evidence="5 10" id="KW-0378">Hydrolase</keyword>
<dbReference type="EC" id="3.6.1.66" evidence="10"/>
<comment type="function">
    <text evidence="10">Pyrophosphatase that catalyzes the hydrolysis of nucleoside triphosphates to their monophosphate derivatives, with a high preference for the non-canonical purine nucleotides XTP (xanthosine triphosphate), dITP (deoxyinosine triphosphate) and ITP. Seems to function as a house-cleaning enzyme that removes non-canonical purine nucleotides from the nucleotide pool, thus preventing their incorporation into DNA/RNA and avoiding chromosomal lesions.</text>
</comment>
<feature type="binding site" evidence="10">
    <location>
        <begin position="8"/>
        <end position="13"/>
    </location>
    <ligand>
        <name>substrate</name>
    </ligand>
</feature>
<dbReference type="NCBIfam" id="TIGR00042">
    <property type="entry name" value="RdgB/HAM1 family non-canonical purine NTP pyrophosphatase"/>
    <property type="match status" value="1"/>
</dbReference>
<evidence type="ECO:0000256" key="9">
    <source>
        <dbReference type="ARBA" id="ARBA00052017"/>
    </source>
</evidence>
<dbReference type="PANTHER" id="PTHR11067:SF9">
    <property type="entry name" value="INOSINE TRIPHOSPHATE PYROPHOSPHATASE"/>
    <property type="match status" value="1"/>
</dbReference>
<comment type="caution">
    <text evidence="10">Lacks conserved residue(s) required for the propagation of feature annotation.</text>
</comment>
<feature type="active site" description="Proton acceptor" evidence="10">
    <location>
        <position position="72"/>
    </location>
</feature>
<comment type="catalytic activity">
    <reaction evidence="8 10">
        <text>dITP + H2O = dIMP + diphosphate + H(+)</text>
        <dbReference type="Rhea" id="RHEA:28342"/>
        <dbReference type="ChEBI" id="CHEBI:15377"/>
        <dbReference type="ChEBI" id="CHEBI:15378"/>
        <dbReference type="ChEBI" id="CHEBI:33019"/>
        <dbReference type="ChEBI" id="CHEBI:61194"/>
        <dbReference type="ChEBI" id="CHEBI:61382"/>
        <dbReference type="EC" id="3.6.1.66"/>
    </reaction>
</comment>
<dbReference type="Gene3D" id="3.90.950.10">
    <property type="match status" value="1"/>
</dbReference>
<dbReference type="RefSeq" id="WP_009374401.1">
    <property type="nucleotide sequence ID" value="NZ_CBDRLP010000021.1"/>
</dbReference>
<dbReference type="GO" id="GO:0046872">
    <property type="term" value="F:metal ion binding"/>
    <property type="evidence" value="ECO:0007669"/>
    <property type="project" value="UniProtKB-KW"/>
</dbReference>
<dbReference type="GO" id="GO:0009117">
    <property type="term" value="P:nucleotide metabolic process"/>
    <property type="evidence" value="ECO:0007669"/>
    <property type="project" value="UniProtKB-KW"/>
</dbReference>
<comment type="subunit">
    <text evidence="2 10">Homodimer.</text>
</comment>
<dbReference type="Pfam" id="PF01725">
    <property type="entry name" value="Ham1p_like"/>
    <property type="match status" value="1"/>
</dbReference>
<keyword evidence="6 10" id="KW-0460">Magnesium</keyword>
<evidence type="ECO:0000256" key="11">
    <source>
        <dbReference type="RuleBase" id="RU003781"/>
    </source>
</evidence>
<dbReference type="PANTHER" id="PTHR11067">
    <property type="entry name" value="INOSINE TRIPHOSPHATE PYROPHOSPHATASE/HAM1 PROTEIN"/>
    <property type="match status" value="1"/>
</dbReference>
<dbReference type="GO" id="GO:0017111">
    <property type="term" value="F:ribonucleoside triphosphate phosphatase activity"/>
    <property type="evidence" value="ECO:0007669"/>
    <property type="project" value="InterPro"/>
</dbReference>
<evidence type="ECO:0000256" key="10">
    <source>
        <dbReference type="HAMAP-Rule" id="MF_01405"/>
    </source>
</evidence>
<dbReference type="Proteomes" id="UP000076612">
    <property type="component" value="Unassembled WGS sequence"/>
</dbReference>